<feature type="signal peptide" evidence="1">
    <location>
        <begin position="1"/>
        <end position="15"/>
    </location>
</feature>
<evidence type="ECO:0008006" key="4">
    <source>
        <dbReference type="Google" id="ProtNLM"/>
    </source>
</evidence>
<sequence>MIMIAFWRAFGGALCGVRTFGVDDIVYPFLMVEVTSEHITGATCTFVERASLIKCSVAAV</sequence>
<proteinExistence type="predicted"/>
<evidence type="ECO:0000313" key="2">
    <source>
        <dbReference type="EMBL" id="KAE9064279.1"/>
    </source>
</evidence>
<dbReference type="AlphaFoldDB" id="A0A6A3PSW5"/>
<protein>
    <recommendedName>
        <fullName evidence="4">Secreted protein</fullName>
    </recommendedName>
</protein>
<gene>
    <name evidence="2" type="ORF">PF006_g30739</name>
</gene>
<comment type="caution">
    <text evidence="2">The sequence shown here is derived from an EMBL/GenBank/DDBJ whole genome shotgun (WGS) entry which is preliminary data.</text>
</comment>
<organism evidence="2 3">
    <name type="scientific">Phytophthora fragariae</name>
    <dbReference type="NCBI Taxonomy" id="53985"/>
    <lineage>
        <taxon>Eukaryota</taxon>
        <taxon>Sar</taxon>
        <taxon>Stramenopiles</taxon>
        <taxon>Oomycota</taxon>
        <taxon>Peronosporomycetes</taxon>
        <taxon>Peronosporales</taxon>
        <taxon>Peronosporaceae</taxon>
        <taxon>Phytophthora</taxon>
    </lineage>
</organism>
<accession>A0A6A3PSW5</accession>
<keyword evidence="1" id="KW-0732">Signal</keyword>
<evidence type="ECO:0000256" key="1">
    <source>
        <dbReference type="SAM" id="SignalP"/>
    </source>
</evidence>
<reference evidence="2 3" key="1">
    <citation type="submission" date="2018-08" db="EMBL/GenBank/DDBJ databases">
        <title>Genomic investigation of the strawberry pathogen Phytophthora fragariae indicates pathogenicity is determined by transcriptional variation in three key races.</title>
        <authorList>
            <person name="Adams T.M."/>
            <person name="Armitage A.D."/>
            <person name="Sobczyk M.K."/>
            <person name="Bates H.J."/>
            <person name="Dunwell J.M."/>
            <person name="Nellist C.F."/>
            <person name="Harrison R.J."/>
        </authorList>
    </citation>
    <scope>NUCLEOTIDE SEQUENCE [LARGE SCALE GENOMIC DNA]</scope>
    <source>
        <strain evidence="2 3">NOV-5</strain>
    </source>
</reference>
<feature type="chain" id="PRO_5025537337" description="Secreted protein" evidence="1">
    <location>
        <begin position="16"/>
        <end position="60"/>
    </location>
</feature>
<name>A0A6A3PSW5_9STRA</name>
<dbReference type="Proteomes" id="UP000440732">
    <property type="component" value="Unassembled WGS sequence"/>
</dbReference>
<evidence type="ECO:0000313" key="3">
    <source>
        <dbReference type="Proteomes" id="UP000440732"/>
    </source>
</evidence>
<dbReference type="EMBL" id="QXGA01006130">
    <property type="protein sequence ID" value="KAE9064279.1"/>
    <property type="molecule type" value="Genomic_DNA"/>
</dbReference>